<dbReference type="GO" id="GO:0006355">
    <property type="term" value="P:regulation of DNA-templated transcription"/>
    <property type="evidence" value="ECO:0007669"/>
    <property type="project" value="InterPro"/>
</dbReference>
<dbReference type="InterPro" id="IPR000073">
    <property type="entry name" value="AB_hydrolase_1"/>
</dbReference>
<keyword evidence="6" id="KW-1185">Reference proteome</keyword>
<organism evidence="5 6">
    <name type="scientific">Actibacterium pelagium</name>
    <dbReference type="NCBI Taxonomy" id="2029103"/>
    <lineage>
        <taxon>Bacteria</taxon>
        <taxon>Pseudomonadati</taxon>
        <taxon>Pseudomonadota</taxon>
        <taxon>Alphaproteobacteria</taxon>
        <taxon>Rhodobacterales</taxon>
        <taxon>Roseobacteraceae</taxon>
        <taxon>Actibacterium</taxon>
    </lineage>
</organism>
<reference evidence="5" key="2">
    <citation type="submission" date="2020-09" db="EMBL/GenBank/DDBJ databases">
        <authorList>
            <person name="Sun Q."/>
            <person name="Zhou Y."/>
        </authorList>
    </citation>
    <scope>NUCLEOTIDE SEQUENCE</scope>
    <source>
        <strain evidence="5">CGMCC 1.16012</strain>
    </source>
</reference>
<proteinExistence type="predicted"/>
<dbReference type="PROSITE" id="PS51755">
    <property type="entry name" value="OMPR_PHOB"/>
    <property type="match status" value="1"/>
</dbReference>
<evidence type="ECO:0000256" key="2">
    <source>
        <dbReference type="ARBA" id="ARBA00023125"/>
    </source>
</evidence>
<dbReference type="InterPro" id="IPR016032">
    <property type="entry name" value="Sig_transdc_resp-reg_C-effctor"/>
</dbReference>
<dbReference type="Gene3D" id="1.10.10.10">
    <property type="entry name" value="Winged helix-like DNA-binding domain superfamily/Winged helix DNA-binding domain"/>
    <property type="match status" value="1"/>
</dbReference>
<protein>
    <submittedName>
        <fullName evidence="5">Transcriptional regulator</fullName>
    </submittedName>
</protein>
<gene>
    <name evidence="5" type="ORF">GCM10011517_19970</name>
</gene>
<evidence type="ECO:0000259" key="4">
    <source>
        <dbReference type="PROSITE" id="PS51755"/>
    </source>
</evidence>
<dbReference type="SUPFAM" id="SSF46894">
    <property type="entry name" value="C-terminal effector domain of the bipartite response regulators"/>
    <property type="match status" value="1"/>
</dbReference>
<dbReference type="SMART" id="SM00862">
    <property type="entry name" value="Trans_reg_C"/>
    <property type="match status" value="1"/>
</dbReference>
<comment type="caution">
    <text evidence="5">The sequence shown here is derived from an EMBL/GenBank/DDBJ whole genome shotgun (WGS) entry which is preliminary data.</text>
</comment>
<dbReference type="PANTHER" id="PTHR43798:SF31">
    <property type="entry name" value="AB HYDROLASE SUPERFAMILY PROTEIN YCLE"/>
    <property type="match status" value="1"/>
</dbReference>
<dbReference type="InterPro" id="IPR036388">
    <property type="entry name" value="WH-like_DNA-bd_sf"/>
</dbReference>
<dbReference type="Proteomes" id="UP000606730">
    <property type="component" value="Unassembled WGS sequence"/>
</dbReference>
<evidence type="ECO:0000313" key="5">
    <source>
        <dbReference type="EMBL" id="GGE52218.1"/>
    </source>
</evidence>
<dbReference type="GO" id="GO:0016787">
    <property type="term" value="F:hydrolase activity"/>
    <property type="evidence" value="ECO:0007669"/>
    <property type="project" value="UniProtKB-KW"/>
</dbReference>
<dbReference type="Pfam" id="PF00561">
    <property type="entry name" value="Abhydrolase_1"/>
    <property type="match status" value="1"/>
</dbReference>
<sequence>MSYRFANCSLDPERHTFLREGKPVHVEPQVFELILALVKQSGLLVTKEELIDTVWRGLNVSDATISARINAARKAVGDNGREQAIIKTVHGRGFQLIAEVSSLEGAGLAKPTEFEVSSQSIRFAASVDGAQIAYAQSGTGPPLIRVGHWLSHLELDWQSSVWRPLIDALGQDHTLYRYDQRGTGLSTRVLESPDLDVFVADLKAVADANDLDRFPVFAASQAVPVAIRFAQKHPDRVSGLVLYGGFAVGRALRPAAPDDIDETTLLSLIRAGWGRADSPFVQAFASLSLPDATPQQMESFVKMQMETVSPENAARLRQIVDRFHVRDSLPKVKAPTLVIHANADAMQPIEQGRVLASEIPNARYVALESRNHIPLPQEPSWSQMVEETQRFLESLG</sequence>
<keyword evidence="1" id="KW-0378">Hydrolase</keyword>
<dbReference type="GO" id="GO:0000160">
    <property type="term" value="P:phosphorelay signal transduction system"/>
    <property type="evidence" value="ECO:0007669"/>
    <property type="project" value="InterPro"/>
</dbReference>
<reference evidence="5" key="1">
    <citation type="journal article" date="2014" name="Int. J. Syst. Evol. Microbiol.">
        <title>Complete genome sequence of Corynebacterium casei LMG S-19264T (=DSM 44701T), isolated from a smear-ripened cheese.</title>
        <authorList>
            <consortium name="US DOE Joint Genome Institute (JGI-PGF)"/>
            <person name="Walter F."/>
            <person name="Albersmeier A."/>
            <person name="Kalinowski J."/>
            <person name="Ruckert C."/>
        </authorList>
    </citation>
    <scope>NUCLEOTIDE SEQUENCE</scope>
    <source>
        <strain evidence="5">CGMCC 1.16012</strain>
    </source>
</reference>
<dbReference type="CDD" id="cd00383">
    <property type="entry name" value="trans_reg_C"/>
    <property type="match status" value="1"/>
</dbReference>
<dbReference type="InterPro" id="IPR029058">
    <property type="entry name" value="AB_hydrolase_fold"/>
</dbReference>
<dbReference type="AlphaFoldDB" id="A0A917AH06"/>
<keyword evidence="2 3" id="KW-0238">DNA-binding</keyword>
<dbReference type="PANTHER" id="PTHR43798">
    <property type="entry name" value="MONOACYLGLYCEROL LIPASE"/>
    <property type="match status" value="1"/>
</dbReference>
<dbReference type="GO" id="GO:0016020">
    <property type="term" value="C:membrane"/>
    <property type="evidence" value="ECO:0007669"/>
    <property type="project" value="TreeGrafter"/>
</dbReference>
<dbReference type="InterPro" id="IPR001867">
    <property type="entry name" value="OmpR/PhoB-type_DNA-bd"/>
</dbReference>
<dbReference type="EMBL" id="BMKN01000002">
    <property type="protein sequence ID" value="GGE52218.1"/>
    <property type="molecule type" value="Genomic_DNA"/>
</dbReference>
<dbReference type="InterPro" id="IPR050266">
    <property type="entry name" value="AB_hydrolase_sf"/>
</dbReference>
<evidence type="ECO:0000313" key="6">
    <source>
        <dbReference type="Proteomes" id="UP000606730"/>
    </source>
</evidence>
<feature type="domain" description="OmpR/PhoB-type" evidence="4">
    <location>
        <begin position="1"/>
        <end position="98"/>
    </location>
</feature>
<dbReference type="RefSeq" id="WP_095593946.1">
    <property type="nucleotide sequence ID" value="NZ_BMKN01000002.1"/>
</dbReference>
<dbReference type="SUPFAM" id="SSF53474">
    <property type="entry name" value="alpha/beta-Hydrolases"/>
    <property type="match status" value="1"/>
</dbReference>
<dbReference type="Gene3D" id="3.40.50.1820">
    <property type="entry name" value="alpha/beta hydrolase"/>
    <property type="match status" value="1"/>
</dbReference>
<name>A0A917AH06_9RHOB</name>
<dbReference type="OrthoDB" id="7267294at2"/>
<accession>A0A917AH06</accession>
<dbReference type="GO" id="GO:0003677">
    <property type="term" value="F:DNA binding"/>
    <property type="evidence" value="ECO:0007669"/>
    <property type="project" value="UniProtKB-UniRule"/>
</dbReference>
<evidence type="ECO:0000256" key="3">
    <source>
        <dbReference type="PROSITE-ProRule" id="PRU01091"/>
    </source>
</evidence>
<dbReference type="Pfam" id="PF00486">
    <property type="entry name" value="Trans_reg_C"/>
    <property type="match status" value="1"/>
</dbReference>
<evidence type="ECO:0000256" key="1">
    <source>
        <dbReference type="ARBA" id="ARBA00022801"/>
    </source>
</evidence>
<feature type="DNA-binding region" description="OmpR/PhoB-type" evidence="3">
    <location>
        <begin position="1"/>
        <end position="98"/>
    </location>
</feature>